<dbReference type="EMBL" id="QKWP01000989">
    <property type="protein sequence ID" value="RIB12786.1"/>
    <property type="molecule type" value="Genomic_DNA"/>
</dbReference>
<accession>A0A397V083</accession>
<evidence type="ECO:0000313" key="2">
    <source>
        <dbReference type="Proteomes" id="UP000266673"/>
    </source>
</evidence>
<gene>
    <name evidence="1" type="ORF">C2G38_2199725</name>
</gene>
<reference evidence="1 2" key="1">
    <citation type="submission" date="2018-06" db="EMBL/GenBank/DDBJ databases">
        <title>Comparative genomics reveals the genomic features of Rhizophagus irregularis, R. cerebriforme, R. diaphanum and Gigaspora rosea, and their symbiotic lifestyle signature.</title>
        <authorList>
            <person name="Morin E."/>
            <person name="San Clemente H."/>
            <person name="Chen E.C.H."/>
            <person name="De La Providencia I."/>
            <person name="Hainaut M."/>
            <person name="Kuo A."/>
            <person name="Kohler A."/>
            <person name="Murat C."/>
            <person name="Tang N."/>
            <person name="Roy S."/>
            <person name="Loubradou J."/>
            <person name="Henrissat B."/>
            <person name="Grigoriev I.V."/>
            <person name="Corradi N."/>
            <person name="Roux C."/>
            <person name="Martin F.M."/>
        </authorList>
    </citation>
    <scope>NUCLEOTIDE SEQUENCE [LARGE SCALE GENOMIC DNA]</scope>
    <source>
        <strain evidence="1 2">DAOM 194757</strain>
    </source>
</reference>
<keyword evidence="2" id="KW-1185">Reference proteome</keyword>
<organism evidence="1 2">
    <name type="scientific">Gigaspora rosea</name>
    <dbReference type="NCBI Taxonomy" id="44941"/>
    <lineage>
        <taxon>Eukaryota</taxon>
        <taxon>Fungi</taxon>
        <taxon>Fungi incertae sedis</taxon>
        <taxon>Mucoromycota</taxon>
        <taxon>Glomeromycotina</taxon>
        <taxon>Glomeromycetes</taxon>
        <taxon>Diversisporales</taxon>
        <taxon>Gigasporaceae</taxon>
        <taxon>Gigaspora</taxon>
    </lineage>
</organism>
<protein>
    <submittedName>
        <fullName evidence="1">Uncharacterized protein</fullName>
    </submittedName>
</protein>
<sequence length="94" mass="10677">MSYANPKPIRPQFNNNVRSANGYDTFTNLIRKESTSLDLYNLGYNYQHGIGVEKDEHKATNRPSNMLVQELPQSPLLALSASPLEPIRKKLITF</sequence>
<dbReference type="Proteomes" id="UP000266673">
    <property type="component" value="Unassembled WGS sequence"/>
</dbReference>
<proteinExistence type="predicted"/>
<name>A0A397V083_9GLOM</name>
<evidence type="ECO:0000313" key="1">
    <source>
        <dbReference type="EMBL" id="RIB12786.1"/>
    </source>
</evidence>
<comment type="caution">
    <text evidence="1">The sequence shown here is derived from an EMBL/GenBank/DDBJ whole genome shotgun (WGS) entry which is preliminary data.</text>
</comment>
<dbReference type="AlphaFoldDB" id="A0A397V083"/>